<dbReference type="EMBL" id="CP159362">
    <property type="protein sequence ID" value="XCN67696.1"/>
    <property type="molecule type" value="Genomic_DNA"/>
</dbReference>
<feature type="compositionally biased region" description="Acidic residues" evidence="1">
    <location>
        <begin position="89"/>
        <end position="102"/>
    </location>
</feature>
<feature type="signal peptide" evidence="2">
    <location>
        <begin position="1"/>
        <end position="24"/>
    </location>
</feature>
<protein>
    <submittedName>
        <fullName evidence="3">Uncharacterized protein</fullName>
    </submittedName>
</protein>
<gene>
    <name evidence="3" type="ORF">N011_25050</name>
</gene>
<sequence length="102" mass="9991">MNLKTVGAWTLAAVLGSVSAVALAGSTGPTNPDTGGPKVPGTGMEKNTDGTTPGAPGTSPGTKGMDPQPGNNSGMHDKTHDAGKGNMDNDGDDQDDDDDGAP</sequence>
<feature type="region of interest" description="Disordered" evidence="1">
    <location>
        <begin position="23"/>
        <end position="102"/>
    </location>
</feature>
<accession>A0AAU8LHN9</accession>
<reference evidence="3" key="2">
    <citation type="submission" date="2024-07" db="EMBL/GenBank/DDBJ databases">
        <title>A complete genome sequence for Pseudomonas syringae CC1417.</title>
        <authorList>
            <person name="Baltrus D.A."/>
        </authorList>
    </citation>
    <scope>NUCLEOTIDE SEQUENCE</scope>
    <source>
        <strain evidence="3">CC1417</strain>
    </source>
</reference>
<evidence type="ECO:0000313" key="3">
    <source>
        <dbReference type="EMBL" id="XCN67696.1"/>
    </source>
</evidence>
<dbReference type="AlphaFoldDB" id="A0AAU8LHN9"/>
<dbReference type="RefSeq" id="WP_024685112.1">
    <property type="nucleotide sequence ID" value="NZ_CP159362.1"/>
</dbReference>
<proteinExistence type="predicted"/>
<evidence type="ECO:0000256" key="2">
    <source>
        <dbReference type="SAM" id="SignalP"/>
    </source>
</evidence>
<name>A0AAU8LHN9_PSESX</name>
<reference evidence="3" key="1">
    <citation type="journal article" date="2014" name="Genome Announc.">
        <title>Draft Genome Sequences of a Phylogenetically Diverse Suite of Pseudomonas syringae Strains from Multiple Source Populations.</title>
        <authorList>
            <person name="Baltrus D.A."/>
            <person name="Yourstone S."/>
            <person name="Lind A."/>
            <person name="Guilbaud C."/>
            <person name="Sands D.C."/>
            <person name="Jones C.D."/>
            <person name="Morris C.E."/>
            <person name="Dangl J.L."/>
        </authorList>
    </citation>
    <scope>NUCLEOTIDE SEQUENCE</scope>
    <source>
        <strain evidence="3">CC1417</strain>
    </source>
</reference>
<organism evidence="3">
    <name type="scientific">Pseudomonas syringae CC1417</name>
    <dbReference type="NCBI Taxonomy" id="1357272"/>
    <lineage>
        <taxon>Bacteria</taxon>
        <taxon>Pseudomonadati</taxon>
        <taxon>Pseudomonadota</taxon>
        <taxon>Gammaproteobacteria</taxon>
        <taxon>Pseudomonadales</taxon>
        <taxon>Pseudomonadaceae</taxon>
        <taxon>Pseudomonas</taxon>
        <taxon>Pseudomonas syringae</taxon>
    </lineage>
</organism>
<feature type="chain" id="PRO_5043482126" evidence="2">
    <location>
        <begin position="25"/>
        <end position="102"/>
    </location>
</feature>
<keyword evidence="2" id="KW-0732">Signal</keyword>
<feature type="compositionally biased region" description="Low complexity" evidence="1">
    <location>
        <begin position="49"/>
        <end position="64"/>
    </location>
</feature>
<evidence type="ECO:0000256" key="1">
    <source>
        <dbReference type="SAM" id="MobiDB-lite"/>
    </source>
</evidence>